<dbReference type="Proteomes" id="UP000093000">
    <property type="component" value="Unassembled WGS sequence"/>
</dbReference>
<evidence type="ECO:0000313" key="2">
    <source>
        <dbReference type="Proteomes" id="UP000093000"/>
    </source>
</evidence>
<keyword evidence="2" id="KW-1185">Reference proteome</keyword>
<comment type="caution">
    <text evidence="1">The sequence shown here is derived from an EMBL/GenBank/DDBJ whole genome shotgun (WGS) entry which is preliminary data.</text>
</comment>
<evidence type="ECO:0000313" key="1">
    <source>
        <dbReference type="EMBL" id="OBZ84582.1"/>
    </source>
</evidence>
<dbReference type="EMBL" id="LUGH01000493">
    <property type="protein sequence ID" value="OBZ84582.1"/>
    <property type="molecule type" value="Genomic_DNA"/>
</dbReference>
<gene>
    <name evidence="1" type="ORF">A0J61_07365</name>
</gene>
<dbReference type="AlphaFoldDB" id="A0A1C7N631"/>
<organism evidence="1 2">
    <name type="scientific">Choanephora cucurbitarum</name>
    <dbReference type="NCBI Taxonomy" id="101091"/>
    <lineage>
        <taxon>Eukaryota</taxon>
        <taxon>Fungi</taxon>
        <taxon>Fungi incertae sedis</taxon>
        <taxon>Mucoromycota</taxon>
        <taxon>Mucoromycotina</taxon>
        <taxon>Mucoromycetes</taxon>
        <taxon>Mucorales</taxon>
        <taxon>Mucorineae</taxon>
        <taxon>Choanephoraceae</taxon>
        <taxon>Choanephoroideae</taxon>
        <taxon>Choanephora</taxon>
    </lineage>
</organism>
<dbReference type="InParanoid" id="A0A1C7N631"/>
<name>A0A1C7N631_9FUNG</name>
<sequence>MGCPVVLKYRSIICLVPGITTSQIRTAVKVKVTASEMRGILSDEAIMSTPALQNLRAKCRHDEQTLDTVNFFKLKDALVLNEEKAQHVREKKKKIRV</sequence>
<accession>A0A1C7N631</accession>
<reference evidence="1 2" key="1">
    <citation type="submission" date="2016-03" db="EMBL/GenBank/DDBJ databases">
        <title>Choanephora cucurbitarum.</title>
        <authorList>
            <person name="Min B."/>
            <person name="Park H."/>
            <person name="Park J.-H."/>
            <person name="Shin H.-D."/>
            <person name="Choi I.-G."/>
        </authorList>
    </citation>
    <scope>NUCLEOTIDE SEQUENCE [LARGE SCALE GENOMIC DNA]</scope>
    <source>
        <strain evidence="1 2">KUS-F28377</strain>
    </source>
</reference>
<proteinExistence type="predicted"/>
<protein>
    <submittedName>
        <fullName evidence="1">Uncharacterized protein</fullName>
    </submittedName>
</protein>